<dbReference type="SMART" id="SM00448">
    <property type="entry name" value="REC"/>
    <property type="match status" value="1"/>
</dbReference>
<dbReference type="PROSITE" id="PS50110">
    <property type="entry name" value="RESPONSE_REGULATORY"/>
    <property type="match status" value="1"/>
</dbReference>
<dbReference type="GO" id="GO:0000160">
    <property type="term" value="P:phosphorelay signal transduction system"/>
    <property type="evidence" value="ECO:0007669"/>
    <property type="project" value="InterPro"/>
</dbReference>
<evidence type="ECO:0000313" key="4">
    <source>
        <dbReference type="Proteomes" id="UP000199372"/>
    </source>
</evidence>
<dbReference type="SUPFAM" id="SSF52172">
    <property type="entry name" value="CheY-like"/>
    <property type="match status" value="1"/>
</dbReference>
<accession>A0A1H8IE21</accession>
<dbReference type="AlphaFoldDB" id="A0A1H8IE21"/>
<proteinExistence type="predicted"/>
<evidence type="ECO:0000313" key="3">
    <source>
        <dbReference type="EMBL" id="SEN67070.1"/>
    </source>
</evidence>
<keyword evidence="4" id="KW-1185">Reference proteome</keyword>
<keyword evidence="1" id="KW-0597">Phosphoprotein</keyword>
<reference evidence="4" key="1">
    <citation type="submission" date="2016-10" db="EMBL/GenBank/DDBJ databases">
        <authorList>
            <person name="Varghese N."/>
            <person name="Submissions S."/>
        </authorList>
    </citation>
    <scope>NUCLEOTIDE SEQUENCE [LARGE SCALE GENOMIC DNA]</scope>
    <source>
        <strain evidence="4">DSM 26893</strain>
    </source>
</reference>
<gene>
    <name evidence="3" type="ORF">SAMN04488011_105209</name>
</gene>
<dbReference type="InterPro" id="IPR001789">
    <property type="entry name" value="Sig_transdc_resp-reg_receiver"/>
</dbReference>
<feature type="domain" description="Response regulatory" evidence="2">
    <location>
        <begin position="5"/>
        <end position="115"/>
    </location>
</feature>
<evidence type="ECO:0000256" key="1">
    <source>
        <dbReference type="PROSITE-ProRule" id="PRU00169"/>
    </source>
</evidence>
<dbReference type="InterPro" id="IPR011006">
    <property type="entry name" value="CheY-like_superfamily"/>
</dbReference>
<protein>
    <submittedName>
        <fullName evidence="3">Response regulator receiver domain-containing protein</fullName>
    </submittedName>
</protein>
<dbReference type="Pfam" id="PF00072">
    <property type="entry name" value="Response_reg"/>
    <property type="match status" value="1"/>
</dbReference>
<dbReference type="Proteomes" id="UP000199372">
    <property type="component" value="Unassembled WGS sequence"/>
</dbReference>
<organism evidence="3 4">
    <name type="scientific">Palleronia pelagia</name>
    <dbReference type="NCBI Taxonomy" id="387096"/>
    <lineage>
        <taxon>Bacteria</taxon>
        <taxon>Pseudomonadati</taxon>
        <taxon>Pseudomonadota</taxon>
        <taxon>Alphaproteobacteria</taxon>
        <taxon>Rhodobacterales</taxon>
        <taxon>Roseobacteraceae</taxon>
        <taxon>Palleronia</taxon>
    </lineage>
</organism>
<dbReference type="Gene3D" id="3.40.50.2300">
    <property type="match status" value="1"/>
</dbReference>
<feature type="modified residue" description="4-aspartylphosphate" evidence="1">
    <location>
        <position position="55"/>
    </location>
</feature>
<name>A0A1H8IE21_9RHOB</name>
<evidence type="ECO:0000259" key="2">
    <source>
        <dbReference type="PROSITE" id="PS50110"/>
    </source>
</evidence>
<dbReference type="EMBL" id="FOCM01000005">
    <property type="protein sequence ID" value="SEN67070.1"/>
    <property type="molecule type" value="Genomic_DNA"/>
</dbReference>
<sequence length="118" mass="12534">MMDQPVLVLEDEAVVAMDIAAEIKDAGWRVLGPAGTLERAAELLKVERPAAAVLDVNLGGERSLDLARQLRDDGVAVMFLTGYAPGVIPDELSGCLVLPKPIDLDAMVRALSELAPRS</sequence>